<feature type="modified residue" description="4-aspartylphosphate" evidence="1">
    <location>
        <position position="60"/>
    </location>
</feature>
<dbReference type="InterPro" id="IPR001789">
    <property type="entry name" value="Sig_transdc_resp-reg_receiver"/>
</dbReference>
<dbReference type="Gene3D" id="3.40.50.2300">
    <property type="match status" value="1"/>
</dbReference>
<dbReference type="SMART" id="SM00448">
    <property type="entry name" value="REC"/>
    <property type="match status" value="1"/>
</dbReference>
<dbReference type="PANTHER" id="PTHR43228">
    <property type="entry name" value="TWO-COMPONENT RESPONSE REGULATOR"/>
    <property type="match status" value="1"/>
</dbReference>
<dbReference type="InterPro" id="IPR052048">
    <property type="entry name" value="ST_Response_Regulator"/>
</dbReference>
<dbReference type="CDD" id="cd17546">
    <property type="entry name" value="REC_hyHK_CKI1_RcsC-like"/>
    <property type="match status" value="1"/>
</dbReference>
<reference evidence="3 4" key="1">
    <citation type="journal article" date="2012" name="Int. J. Syst. Evol. Microbiol.">
        <title>Vibrio caribbeanicus sp. nov., isolated from the marine sponge Scleritoderma cyanea.</title>
        <authorList>
            <person name="Hoffmann M."/>
            <person name="Monday S.R."/>
            <person name="Allard M.W."/>
            <person name="Strain E.A."/>
            <person name="Whittaker P."/>
            <person name="Naum M."/>
            <person name="McCarthy P.J."/>
            <person name="Lopez J.V."/>
            <person name="Fischer M."/>
            <person name="Brown E.W."/>
        </authorList>
    </citation>
    <scope>NUCLEOTIDE SEQUENCE [LARGE SCALE GENOMIC DNA]</scope>
    <source>
        <strain evidence="4">DSMZ 21326</strain>
    </source>
</reference>
<dbReference type="PROSITE" id="PS50110">
    <property type="entry name" value="RESPONSE_REGULATORY"/>
    <property type="match status" value="1"/>
</dbReference>
<evidence type="ECO:0000256" key="1">
    <source>
        <dbReference type="PROSITE-ProRule" id="PRU00169"/>
    </source>
</evidence>
<dbReference type="AlphaFoldDB" id="E8M4B4"/>
<dbReference type="OrthoDB" id="9800897at2"/>
<dbReference type="SUPFAM" id="SSF52172">
    <property type="entry name" value="CheY-like"/>
    <property type="match status" value="1"/>
</dbReference>
<dbReference type="PANTHER" id="PTHR43228:SF1">
    <property type="entry name" value="TWO-COMPONENT RESPONSE REGULATOR ARR22"/>
    <property type="match status" value="1"/>
</dbReference>
<dbReference type="Proteomes" id="UP000006228">
    <property type="component" value="Unassembled WGS sequence"/>
</dbReference>
<dbReference type="GeneID" id="95568469"/>
<dbReference type="InterPro" id="IPR011006">
    <property type="entry name" value="CheY-like_superfamily"/>
</dbReference>
<protein>
    <submittedName>
        <fullName evidence="3">Response regulator receiver modulated diguanylate phosphodiesterase</fullName>
    </submittedName>
</protein>
<comment type="caution">
    <text evidence="3">The sequence shown here is derived from an EMBL/GenBank/DDBJ whole genome shotgun (WGS) entry which is preliminary data.</text>
</comment>
<name>E8M4B4_PHOS4</name>
<evidence type="ECO:0000259" key="2">
    <source>
        <dbReference type="PROSITE" id="PS50110"/>
    </source>
</evidence>
<proteinExistence type="predicted"/>
<dbReference type="Pfam" id="PF00072">
    <property type="entry name" value="Response_reg"/>
    <property type="match status" value="1"/>
</dbReference>
<evidence type="ECO:0000313" key="3">
    <source>
        <dbReference type="EMBL" id="EGA71152.1"/>
    </source>
</evidence>
<sequence length="235" mass="26136">MSQFDPTLFTILVVEDHKFSRQALIGMLVRSGYENVLSAKDGQEAIDKCNRNHIDLIITDINMPKVNGLELIKSIRQASTQIANHTSILAVTTLSDTSTISACMTLEVDAFLVKPISVKCVQEKIQSAVCAPKTLFQQHLYEAVDTHISLSVPSEEKDSIEKIRQIQSEVHELTTLSDLRDGMTLVYDINANNGGCLLKAGTVLNEKLIKRLFELSSIIDFKTLHVRVDQKQLAV</sequence>
<accession>E8M4B4</accession>
<gene>
    <name evidence="3" type="ORF">VISI1226_06508</name>
</gene>
<dbReference type="GO" id="GO:0000160">
    <property type="term" value="P:phosphorelay signal transduction system"/>
    <property type="evidence" value="ECO:0007669"/>
    <property type="project" value="InterPro"/>
</dbReference>
<evidence type="ECO:0000313" key="4">
    <source>
        <dbReference type="Proteomes" id="UP000006228"/>
    </source>
</evidence>
<dbReference type="RefSeq" id="WP_008075088.1">
    <property type="nucleotide sequence ID" value="NZ_AEVT01000031.1"/>
</dbReference>
<organism evidence="3 4">
    <name type="scientific">Vibrio sinaloensis DSM 21326</name>
    <dbReference type="NCBI Taxonomy" id="945550"/>
    <lineage>
        <taxon>Bacteria</taxon>
        <taxon>Pseudomonadati</taxon>
        <taxon>Pseudomonadota</taxon>
        <taxon>Gammaproteobacteria</taxon>
        <taxon>Vibrionales</taxon>
        <taxon>Vibrionaceae</taxon>
        <taxon>Vibrio</taxon>
        <taxon>Vibrio oreintalis group</taxon>
    </lineage>
</organism>
<feature type="domain" description="Response regulatory" evidence="2">
    <location>
        <begin position="10"/>
        <end position="129"/>
    </location>
</feature>
<dbReference type="EMBL" id="AEVT01000031">
    <property type="protein sequence ID" value="EGA71152.1"/>
    <property type="molecule type" value="Genomic_DNA"/>
</dbReference>
<dbReference type="eggNOG" id="COG0784">
    <property type="taxonomic scope" value="Bacteria"/>
</dbReference>
<keyword evidence="1" id="KW-0597">Phosphoprotein</keyword>